<evidence type="ECO:0000256" key="1">
    <source>
        <dbReference type="ARBA" id="ARBA00004651"/>
    </source>
</evidence>
<feature type="transmembrane region" description="Helical" evidence="6">
    <location>
        <begin position="37"/>
        <end position="56"/>
    </location>
</feature>
<keyword evidence="9" id="KW-1185">Reference proteome</keyword>
<dbReference type="Pfam" id="PF13396">
    <property type="entry name" value="PLDc_N"/>
    <property type="match status" value="1"/>
</dbReference>
<organism evidence="8 9">
    <name type="scientific">Pseudomonas karstica</name>
    <dbReference type="NCBI Taxonomy" id="1055468"/>
    <lineage>
        <taxon>Bacteria</taxon>
        <taxon>Pseudomonadati</taxon>
        <taxon>Pseudomonadota</taxon>
        <taxon>Gammaproteobacteria</taxon>
        <taxon>Pseudomonadales</taxon>
        <taxon>Pseudomonadaceae</taxon>
        <taxon>Pseudomonas</taxon>
    </lineage>
</organism>
<evidence type="ECO:0000313" key="9">
    <source>
        <dbReference type="Proteomes" id="UP000431485"/>
    </source>
</evidence>
<reference evidence="8 9" key="1">
    <citation type="submission" date="2019-11" db="EMBL/GenBank/DDBJ databases">
        <title>Pseudmonas karstica sp. nov. and Pseudomonas spelaei sp. nov. from caves.</title>
        <authorList>
            <person name="Zeman M."/>
        </authorList>
    </citation>
    <scope>NUCLEOTIDE SEQUENCE [LARGE SCALE GENOMIC DNA]</scope>
    <source>
        <strain evidence="8 9">CCM 7891</strain>
    </source>
</reference>
<evidence type="ECO:0000256" key="2">
    <source>
        <dbReference type="ARBA" id="ARBA00022475"/>
    </source>
</evidence>
<sequence length="68" mass="7707">MQIEYVWIGLAVLLVLLELWAINHVLRSNSLWENKGLWLVLIIFMPLLGLILWVLFGKGAGSCEQSKG</sequence>
<accession>A0A7X2V060</accession>
<comment type="caution">
    <text evidence="8">The sequence shown here is derived from an EMBL/GenBank/DDBJ whole genome shotgun (WGS) entry which is preliminary data.</text>
</comment>
<evidence type="ECO:0000256" key="4">
    <source>
        <dbReference type="ARBA" id="ARBA00022989"/>
    </source>
</evidence>
<gene>
    <name evidence="8" type="ORF">GIR22_21790</name>
</gene>
<keyword evidence="3 6" id="KW-0812">Transmembrane</keyword>
<comment type="subcellular location">
    <subcellularLocation>
        <location evidence="1">Cell membrane</location>
        <topology evidence="1">Multi-pass membrane protein</topology>
    </subcellularLocation>
</comment>
<evidence type="ECO:0000313" key="8">
    <source>
        <dbReference type="EMBL" id="MTD21764.1"/>
    </source>
</evidence>
<dbReference type="Proteomes" id="UP000431485">
    <property type="component" value="Unassembled WGS sequence"/>
</dbReference>
<keyword evidence="4 6" id="KW-1133">Transmembrane helix</keyword>
<evidence type="ECO:0000259" key="7">
    <source>
        <dbReference type="Pfam" id="PF13396"/>
    </source>
</evidence>
<dbReference type="AlphaFoldDB" id="A0A7X2V060"/>
<evidence type="ECO:0000256" key="6">
    <source>
        <dbReference type="SAM" id="Phobius"/>
    </source>
</evidence>
<evidence type="ECO:0000256" key="3">
    <source>
        <dbReference type="ARBA" id="ARBA00022692"/>
    </source>
</evidence>
<feature type="domain" description="Cardiolipin synthase N-terminal" evidence="7">
    <location>
        <begin position="19"/>
        <end position="57"/>
    </location>
</feature>
<proteinExistence type="predicted"/>
<dbReference type="OrthoDB" id="8455471at2"/>
<name>A0A7X2V060_9PSED</name>
<dbReference type="RefSeq" id="WP_154745337.1">
    <property type="nucleotide sequence ID" value="NZ_JBHSTG010000041.1"/>
</dbReference>
<keyword evidence="5 6" id="KW-0472">Membrane</keyword>
<dbReference type="InterPro" id="IPR027379">
    <property type="entry name" value="CLS_N"/>
</dbReference>
<evidence type="ECO:0000256" key="5">
    <source>
        <dbReference type="ARBA" id="ARBA00023136"/>
    </source>
</evidence>
<dbReference type="EMBL" id="WLYI01000034">
    <property type="protein sequence ID" value="MTD21764.1"/>
    <property type="molecule type" value="Genomic_DNA"/>
</dbReference>
<protein>
    <recommendedName>
        <fullName evidence="7">Cardiolipin synthase N-terminal domain-containing protein</fullName>
    </recommendedName>
</protein>
<keyword evidence="2" id="KW-1003">Cell membrane</keyword>
<dbReference type="GO" id="GO:0005886">
    <property type="term" value="C:plasma membrane"/>
    <property type="evidence" value="ECO:0007669"/>
    <property type="project" value="UniProtKB-SubCell"/>
</dbReference>